<evidence type="ECO:0000313" key="14">
    <source>
        <dbReference type="EMBL" id="KAK1385495.1"/>
    </source>
</evidence>
<keyword evidence="8" id="KW-0832">Ubl conjugation</keyword>
<dbReference type="SUPFAM" id="SSF54236">
    <property type="entry name" value="Ubiquitin-like"/>
    <property type="match status" value="1"/>
</dbReference>
<reference evidence="14" key="2">
    <citation type="submission" date="2023-05" db="EMBL/GenBank/DDBJ databases">
        <authorList>
            <person name="Schelkunov M.I."/>
        </authorList>
    </citation>
    <scope>NUCLEOTIDE SEQUENCE</scope>
    <source>
        <strain evidence="14">Hsosn_3</strain>
        <tissue evidence="14">Leaf</tissue>
    </source>
</reference>
<protein>
    <submittedName>
        <fullName evidence="14">Ubiquitin-60S ribosomal protein L40</fullName>
    </submittedName>
</protein>
<dbReference type="GO" id="GO:0005737">
    <property type="term" value="C:cytoplasm"/>
    <property type="evidence" value="ECO:0007669"/>
    <property type="project" value="UniProtKB-SubCell"/>
</dbReference>
<evidence type="ECO:0000256" key="9">
    <source>
        <dbReference type="ARBA" id="ARBA00022980"/>
    </source>
</evidence>
<evidence type="ECO:0000256" key="6">
    <source>
        <dbReference type="ARBA" id="ARBA00022490"/>
    </source>
</evidence>
<name>A0AAD8IKA3_9APIA</name>
<dbReference type="GO" id="GO:0003729">
    <property type="term" value="F:mRNA binding"/>
    <property type="evidence" value="ECO:0007669"/>
    <property type="project" value="UniProtKB-ARBA"/>
</dbReference>
<evidence type="ECO:0000259" key="13">
    <source>
        <dbReference type="PROSITE" id="PS50053"/>
    </source>
</evidence>
<dbReference type="GO" id="GO:1990904">
    <property type="term" value="C:ribonucleoprotein complex"/>
    <property type="evidence" value="ECO:0007669"/>
    <property type="project" value="UniProtKB-KW"/>
</dbReference>
<keyword evidence="11" id="KW-0687">Ribonucleoprotein</keyword>
<dbReference type="InterPro" id="IPR011332">
    <property type="entry name" value="Ribosomal_zn-bd"/>
</dbReference>
<dbReference type="InterPro" id="IPR050158">
    <property type="entry name" value="Ubiquitin_ubiquitin-like"/>
</dbReference>
<evidence type="ECO:0000256" key="3">
    <source>
        <dbReference type="ARBA" id="ARBA00004496"/>
    </source>
</evidence>
<evidence type="ECO:0000256" key="11">
    <source>
        <dbReference type="ARBA" id="ARBA00023274"/>
    </source>
</evidence>
<dbReference type="Pfam" id="PF01020">
    <property type="entry name" value="Ribosomal_L40e"/>
    <property type="match status" value="1"/>
</dbReference>
<dbReference type="Gene3D" id="4.10.1060.50">
    <property type="match status" value="1"/>
</dbReference>
<comment type="similarity">
    <text evidence="5">In the C-terminal section; belongs to the eukaryotic ribosomal protein eL40 family.</text>
</comment>
<evidence type="ECO:0000256" key="10">
    <source>
        <dbReference type="ARBA" id="ARBA00023242"/>
    </source>
</evidence>
<evidence type="ECO:0000256" key="2">
    <source>
        <dbReference type="ARBA" id="ARBA00004123"/>
    </source>
</evidence>
<dbReference type="FunFam" id="4.10.1060.50:FF:000001">
    <property type="entry name" value="ubiquitin-60S ribosomal protein L40"/>
    <property type="match status" value="1"/>
</dbReference>
<gene>
    <name evidence="14" type="ORF">POM88_023230</name>
</gene>
<dbReference type="AlphaFoldDB" id="A0AAD8IKA3"/>
<dbReference type="GO" id="GO:0005840">
    <property type="term" value="C:ribosome"/>
    <property type="evidence" value="ECO:0007669"/>
    <property type="project" value="UniProtKB-KW"/>
</dbReference>
<dbReference type="PROSITE" id="PS50053">
    <property type="entry name" value="UBIQUITIN_2"/>
    <property type="match status" value="1"/>
</dbReference>
<dbReference type="GO" id="GO:0005634">
    <property type="term" value="C:nucleus"/>
    <property type="evidence" value="ECO:0007669"/>
    <property type="project" value="UniProtKB-SubCell"/>
</dbReference>
<dbReference type="SMART" id="SM01377">
    <property type="entry name" value="Ribosomal_L40e"/>
    <property type="match status" value="1"/>
</dbReference>
<dbReference type="InterPro" id="IPR001975">
    <property type="entry name" value="Ribosomal_eL40_dom"/>
</dbReference>
<dbReference type="InterPro" id="IPR038587">
    <property type="entry name" value="Ribosomal_eL40_sf"/>
</dbReference>
<dbReference type="Proteomes" id="UP001237642">
    <property type="component" value="Unassembled WGS sequence"/>
</dbReference>
<accession>A0AAD8IKA3</accession>
<proteinExistence type="inferred from homology"/>
<evidence type="ECO:0000256" key="12">
    <source>
        <dbReference type="ARBA" id="ARBA00035124"/>
    </source>
</evidence>
<dbReference type="GO" id="GO:0003735">
    <property type="term" value="F:structural constituent of ribosome"/>
    <property type="evidence" value="ECO:0007669"/>
    <property type="project" value="InterPro"/>
</dbReference>
<evidence type="ECO:0000256" key="1">
    <source>
        <dbReference type="ARBA" id="ARBA00002241"/>
    </source>
</evidence>
<evidence type="ECO:0000313" key="15">
    <source>
        <dbReference type="Proteomes" id="UP001237642"/>
    </source>
</evidence>
<keyword evidence="7" id="KW-1017">Isopeptide bond</keyword>
<keyword evidence="15" id="KW-1185">Reference proteome</keyword>
<comment type="function">
    <text evidence="1">Component of the 60S subunit of the ribosome.</text>
</comment>
<reference evidence="14" key="1">
    <citation type="submission" date="2023-02" db="EMBL/GenBank/DDBJ databases">
        <title>Genome of toxic invasive species Heracleum sosnowskyi carries increased number of genes despite the absence of recent whole-genome duplications.</title>
        <authorList>
            <person name="Schelkunov M."/>
            <person name="Shtratnikova V."/>
            <person name="Makarenko M."/>
            <person name="Klepikova A."/>
            <person name="Omelchenko D."/>
            <person name="Novikova G."/>
            <person name="Obukhova E."/>
            <person name="Bogdanov V."/>
            <person name="Penin A."/>
            <person name="Logacheva M."/>
        </authorList>
    </citation>
    <scope>NUCLEOTIDE SEQUENCE</scope>
    <source>
        <strain evidence="14">Hsosn_3</strain>
        <tissue evidence="14">Leaf</tissue>
    </source>
</reference>
<keyword evidence="10" id="KW-0539">Nucleus</keyword>
<dbReference type="InterPro" id="IPR000626">
    <property type="entry name" value="Ubiquitin-like_dom"/>
</dbReference>
<keyword evidence="9 14" id="KW-0689">Ribosomal protein</keyword>
<dbReference type="SMART" id="SM00213">
    <property type="entry name" value="UBQ"/>
    <property type="match status" value="1"/>
</dbReference>
<dbReference type="PRINTS" id="PR00348">
    <property type="entry name" value="UBIQUITIN"/>
</dbReference>
<evidence type="ECO:0000256" key="7">
    <source>
        <dbReference type="ARBA" id="ARBA00022499"/>
    </source>
</evidence>
<dbReference type="SUPFAM" id="SSF57829">
    <property type="entry name" value="Zn-binding ribosomal proteins"/>
    <property type="match status" value="1"/>
</dbReference>
<dbReference type="Pfam" id="PF00240">
    <property type="entry name" value="ubiquitin"/>
    <property type="match status" value="1"/>
</dbReference>
<comment type="subunit">
    <text evidence="12">Part of the 60S ribosomal subunit.</text>
</comment>
<dbReference type="Gene3D" id="3.10.20.90">
    <property type="entry name" value="Phosphatidylinositol 3-kinase Catalytic Subunit, Chain A, domain 1"/>
    <property type="match status" value="1"/>
</dbReference>
<organism evidence="14 15">
    <name type="scientific">Heracleum sosnowskyi</name>
    <dbReference type="NCBI Taxonomy" id="360622"/>
    <lineage>
        <taxon>Eukaryota</taxon>
        <taxon>Viridiplantae</taxon>
        <taxon>Streptophyta</taxon>
        <taxon>Embryophyta</taxon>
        <taxon>Tracheophyta</taxon>
        <taxon>Spermatophyta</taxon>
        <taxon>Magnoliopsida</taxon>
        <taxon>eudicotyledons</taxon>
        <taxon>Gunneridae</taxon>
        <taxon>Pentapetalae</taxon>
        <taxon>asterids</taxon>
        <taxon>campanulids</taxon>
        <taxon>Apiales</taxon>
        <taxon>Apiaceae</taxon>
        <taxon>Apioideae</taxon>
        <taxon>apioid superclade</taxon>
        <taxon>Tordylieae</taxon>
        <taxon>Tordyliinae</taxon>
        <taxon>Heracleum</taxon>
    </lineage>
</organism>
<dbReference type="PANTHER" id="PTHR10666">
    <property type="entry name" value="UBIQUITIN"/>
    <property type="match status" value="1"/>
</dbReference>
<evidence type="ECO:0000256" key="4">
    <source>
        <dbReference type="ARBA" id="ARBA00008373"/>
    </source>
</evidence>
<comment type="similarity">
    <text evidence="4">In the N-terminal section; belongs to the ubiquitin family.</text>
</comment>
<sequence>MQIFVNSVSGNNTVSLNVESSDSIEQLKALVLEKTHAADVEEMRLVFAGKELEDHREVADYRIQSESTLDLLMRLRGGRGSLPRIDPNLLVLAQRNNQKKMICRKCYARLDIRAKNCRKKKCGHSNQLRSKATLNGKQAKKLNCLETRVMILDEAECAIYMARRFHSHHENGMNMVMR</sequence>
<dbReference type="EMBL" id="JAUIZM010000005">
    <property type="protein sequence ID" value="KAK1385495.1"/>
    <property type="molecule type" value="Genomic_DNA"/>
</dbReference>
<comment type="caution">
    <text evidence="14">The sequence shown here is derived from an EMBL/GenBank/DDBJ whole genome shotgun (WGS) entry which is preliminary data.</text>
</comment>
<comment type="subcellular location">
    <subcellularLocation>
        <location evidence="3">Cytoplasm</location>
    </subcellularLocation>
    <subcellularLocation>
        <location evidence="2">Nucleus</location>
    </subcellularLocation>
</comment>
<keyword evidence="6" id="KW-0963">Cytoplasm</keyword>
<feature type="domain" description="Ubiquitin-like" evidence="13">
    <location>
        <begin position="1"/>
        <end position="78"/>
    </location>
</feature>
<dbReference type="InterPro" id="IPR029071">
    <property type="entry name" value="Ubiquitin-like_domsf"/>
</dbReference>
<dbReference type="InterPro" id="IPR019956">
    <property type="entry name" value="Ubiquitin_dom"/>
</dbReference>
<dbReference type="GO" id="GO:0006412">
    <property type="term" value="P:translation"/>
    <property type="evidence" value="ECO:0007669"/>
    <property type="project" value="InterPro"/>
</dbReference>
<evidence type="ECO:0000256" key="5">
    <source>
        <dbReference type="ARBA" id="ARBA00010570"/>
    </source>
</evidence>
<evidence type="ECO:0000256" key="8">
    <source>
        <dbReference type="ARBA" id="ARBA00022843"/>
    </source>
</evidence>